<sequence length="143" mass="14321">MDLSVLEFAGLIAFGFATGMLSGLLGVGGGIFMVPFLVLAFGMVQQDAQATSLLVVLPTALVATRRLSKQGVGDVKAGLTIGLYGVVGSIASTLLALQLSGATLRALFAVLLVVVGAKLLRDAARRPAAPPAPAAPAAPAAPR</sequence>
<feature type="transmembrane region" description="Helical" evidence="6">
    <location>
        <begin position="12"/>
        <end position="42"/>
    </location>
</feature>
<evidence type="ECO:0000256" key="5">
    <source>
        <dbReference type="ARBA" id="ARBA00023136"/>
    </source>
</evidence>
<protein>
    <recommendedName>
        <fullName evidence="6">Probable membrane transporter protein</fullName>
    </recommendedName>
</protein>
<evidence type="ECO:0000256" key="1">
    <source>
        <dbReference type="ARBA" id="ARBA00004141"/>
    </source>
</evidence>
<dbReference type="RefSeq" id="WP_012934236.1">
    <property type="nucleotide sequence ID" value="NC_013739.1"/>
</dbReference>
<evidence type="ECO:0000313" key="7">
    <source>
        <dbReference type="EMBL" id="ADB51185.1"/>
    </source>
</evidence>
<evidence type="ECO:0000256" key="2">
    <source>
        <dbReference type="ARBA" id="ARBA00009142"/>
    </source>
</evidence>
<comment type="similarity">
    <text evidence="2 6">Belongs to the 4-toluene sulfonate uptake permease (TSUP) (TC 2.A.102) family.</text>
</comment>
<organism evidence="7 8">
    <name type="scientific">Conexibacter woesei (strain DSM 14684 / CCUG 47730 / CIP 108061 / JCM 11494 / NBRC 100937 / ID131577)</name>
    <dbReference type="NCBI Taxonomy" id="469383"/>
    <lineage>
        <taxon>Bacteria</taxon>
        <taxon>Bacillati</taxon>
        <taxon>Actinomycetota</taxon>
        <taxon>Thermoleophilia</taxon>
        <taxon>Solirubrobacterales</taxon>
        <taxon>Conexibacteraceae</taxon>
        <taxon>Conexibacter</taxon>
    </lineage>
</organism>
<dbReference type="PANTHER" id="PTHR43701">
    <property type="entry name" value="MEMBRANE TRANSPORTER PROTEIN MJ0441-RELATED"/>
    <property type="match status" value="1"/>
</dbReference>
<keyword evidence="6" id="KW-1003">Cell membrane</keyword>
<dbReference type="InterPro" id="IPR051598">
    <property type="entry name" value="TSUP/Inactive_protease-like"/>
</dbReference>
<dbReference type="STRING" id="469383.Cwoe_2766"/>
<feature type="transmembrane region" description="Helical" evidence="6">
    <location>
        <begin position="77"/>
        <end position="96"/>
    </location>
</feature>
<dbReference type="Proteomes" id="UP000008229">
    <property type="component" value="Chromosome"/>
</dbReference>
<dbReference type="PANTHER" id="PTHR43701:SF2">
    <property type="entry name" value="MEMBRANE TRANSPORTER PROTEIN YJNA-RELATED"/>
    <property type="match status" value="1"/>
</dbReference>
<evidence type="ECO:0000313" key="8">
    <source>
        <dbReference type="Proteomes" id="UP000008229"/>
    </source>
</evidence>
<reference evidence="7 8" key="1">
    <citation type="journal article" date="2010" name="Stand. Genomic Sci.">
        <title>Complete genome sequence of Conexibacter woesei type strain (ID131577).</title>
        <authorList>
            <person name="Pukall R."/>
            <person name="Lapidus A."/>
            <person name="Glavina Del Rio T."/>
            <person name="Copeland A."/>
            <person name="Tice H."/>
            <person name="Cheng J.-F."/>
            <person name="Lucas S."/>
            <person name="Chen F."/>
            <person name="Nolan M."/>
            <person name="Bruce D."/>
            <person name="Goodwin L."/>
            <person name="Pitluck S."/>
            <person name="Mavromatis K."/>
            <person name="Ivanova N."/>
            <person name="Ovchinnikova G."/>
            <person name="Pati A."/>
            <person name="Chen A."/>
            <person name="Palaniappan K."/>
            <person name="Land M."/>
            <person name="Hauser L."/>
            <person name="Chang Y.-J."/>
            <person name="Jeffries C.D."/>
            <person name="Chain P."/>
            <person name="Meincke L."/>
            <person name="Sims D."/>
            <person name="Brettin T."/>
            <person name="Detter J.C."/>
            <person name="Rohde M."/>
            <person name="Goeker M."/>
            <person name="Bristow J."/>
            <person name="Eisen J.A."/>
            <person name="Markowitz V."/>
            <person name="Kyrpides N.C."/>
            <person name="Klenk H.-P."/>
            <person name="Hugenholtz P."/>
        </authorList>
    </citation>
    <scope>NUCLEOTIDE SEQUENCE [LARGE SCALE GENOMIC DNA]</scope>
    <source>
        <strain evidence="8">DSM 14684 / CIP 108061 / JCM 11494 / NBRC 100937 / ID131577</strain>
    </source>
</reference>
<comment type="subcellular location">
    <subcellularLocation>
        <location evidence="6">Cell membrane</location>
        <topology evidence="6">Multi-pass membrane protein</topology>
    </subcellularLocation>
    <subcellularLocation>
        <location evidence="1">Membrane</location>
        <topology evidence="1">Multi-pass membrane protein</topology>
    </subcellularLocation>
</comment>
<name>D3FAM2_CONWI</name>
<dbReference type="HOGENOM" id="CLU_045498_13_2_11"/>
<reference evidence="8" key="2">
    <citation type="submission" date="2010-01" db="EMBL/GenBank/DDBJ databases">
        <title>The complete genome of Conexibacter woesei DSM 14684.</title>
        <authorList>
            <consortium name="US DOE Joint Genome Institute (JGI-PGF)"/>
            <person name="Lucas S."/>
            <person name="Copeland A."/>
            <person name="Lapidus A."/>
            <person name="Glavina del Rio T."/>
            <person name="Dalin E."/>
            <person name="Tice H."/>
            <person name="Bruce D."/>
            <person name="Goodwin L."/>
            <person name="Pitluck S."/>
            <person name="Kyrpides N."/>
            <person name="Mavromatis K."/>
            <person name="Ivanova N."/>
            <person name="Mikhailova N."/>
            <person name="Chertkov O."/>
            <person name="Brettin T."/>
            <person name="Detter J.C."/>
            <person name="Han C."/>
            <person name="Larimer F."/>
            <person name="Land M."/>
            <person name="Hauser L."/>
            <person name="Markowitz V."/>
            <person name="Cheng J.-F."/>
            <person name="Hugenholtz P."/>
            <person name="Woyke T."/>
            <person name="Wu D."/>
            <person name="Pukall R."/>
            <person name="Steenblock K."/>
            <person name="Schneider S."/>
            <person name="Klenk H.-P."/>
            <person name="Eisen J.A."/>
        </authorList>
    </citation>
    <scope>NUCLEOTIDE SEQUENCE [LARGE SCALE GENOMIC DNA]</scope>
    <source>
        <strain evidence="8">DSM 14684 / CIP 108061 / JCM 11494 / NBRC 100937 / ID131577</strain>
    </source>
</reference>
<dbReference type="eggNOG" id="COG0730">
    <property type="taxonomic scope" value="Bacteria"/>
</dbReference>
<accession>D3FAM2</accession>
<keyword evidence="3 6" id="KW-0812">Transmembrane</keyword>
<proteinExistence type="inferred from homology"/>
<gene>
    <name evidence="7" type="ordered locus">Cwoe_2766</name>
</gene>
<dbReference type="AlphaFoldDB" id="D3FAM2"/>
<keyword evidence="4 6" id="KW-1133">Transmembrane helix</keyword>
<keyword evidence="5 6" id="KW-0472">Membrane</keyword>
<dbReference type="InterPro" id="IPR002781">
    <property type="entry name" value="TM_pro_TauE-like"/>
</dbReference>
<dbReference type="Pfam" id="PF01925">
    <property type="entry name" value="TauE"/>
    <property type="match status" value="1"/>
</dbReference>
<dbReference type="KEGG" id="cwo:Cwoe_2766"/>
<keyword evidence="8" id="KW-1185">Reference proteome</keyword>
<dbReference type="EMBL" id="CP001854">
    <property type="protein sequence ID" value="ADB51185.1"/>
    <property type="molecule type" value="Genomic_DNA"/>
</dbReference>
<evidence type="ECO:0000256" key="4">
    <source>
        <dbReference type="ARBA" id="ARBA00022989"/>
    </source>
</evidence>
<feature type="transmembrane region" description="Helical" evidence="6">
    <location>
        <begin position="102"/>
        <end position="120"/>
    </location>
</feature>
<evidence type="ECO:0000256" key="6">
    <source>
        <dbReference type="RuleBase" id="RU363041"/>
    </source>
</evidence>
<dbReference type="GO" id="GO:0005886">
    <property type="term" value="C:plasma membrane"/>
    <property type="evidence" value="ECO:0007669"/>
    <property type="project" value="UniProtKB-SubCell"/>
</dbReference>
<evidence type="ECO:0000256" key="3">
    <source>
        <dbReference type="ARBA" id="ARBA00022692"/>
    </source>
</evidence>